<dbReference type="PIRSF" id="PIRSF005751">
    <property type="entry name" value="Acet_citr_lig"/>
    <property type="match status" value="1"/>
</dbReference>
<comment type="catalytic activity">
    <reaction evidence="3">
        <text>holo-[citrate lyase ACP] + acetate + ATP = acetyl-[citrate lyase ACP] + AMP + diphosphate</text>
        <dbReference type="Rhea" id="RHEA:23788"/>
        <dbReference type="Rhea" id="RHEA-COMP:10158"/>
        <dbReference type="Rhea" id="RHEA-COMP:13710"/>
        <dbReference type="ChEBI" id="CHEBI:30089"/>
        <dbReference type="ChEBI" id="CHEBI:30616"/>
        <dbReference type="ChEBI" id="CHEBI:33019"/>
        <dbReference type="ChEBI" id="CHEBI:82683"/>
        <dbReference type="ChEBI" id="CHEBI:137976"/>
        <dbReference type="ChEBI" id="CHEBI:456215"/>
        <dbReference type="EC" id="6.2.1.22"/>
    </reaction>
</comment>
<dbReference type="Proteomes" id="UP000198656">
    <property type="component" value="Unassembled WGS sequence"/>
</dbReference>
<keyword evidence="5" id="KW-0456">Lyase</keyword>
<dbReference type="InterPro" id="IPR005216">
    <property type="entry name" value="Citrate_lyase_ligase"/>
</dbReference>
<evidence type="ECO:0000256" key="2">
    <source>
        <dbReference type="ARBA" id="ARBA00022840"/>
    </source>
</evidence>
<comment type="function">
    <text evidence="3">Acetylation of prosthetic group (2-(5''-phosphoribosyl)-3'-dephosphocoenzyme-A) of the gamma subunit of citrate lyase.</text>
</comment>
<protein>
    <recommendedName>
        <fullName evidence="3">[Citrate [pro-3S]-lyase] ligase</fullName>
        <ecNumber evidence="3">6.2.1.22</ecNumber>
    </recommendedName>
</protein>
<dbReference type="Pfam" id="PF08218">
    <property type="entry name" value="Citrate_ly_lig"/>
    <property type="match status" value="1"/>
</dbReference>
<dbReference type="RefSeq" id="WP_092335026.1">
    <property type="nucleotide sequence ID" value="NZ_FNCP01000025.1"/>
</dbReference>
<dbReference type="SUPFAM" id="SSF52374">
    <property type="entry name" value="Nucleotidylyl transferase"/>
    <property type="match status" value="1"/>
</dbReference>
<dbReference type="Gene3D" id="3.40.50.620">
    <property type="entry name" value="HUPs"/>
    <property type="match status" value="1"/>
</dbReference>
<dbReference type="InterPro" id="IPR016181">
    <property type="entry name" value="Acyl_CoA_acyltransferase"/>
</dbReference>
<gene>
    <name evidence="5" type="ORF">SAMN05443529_1256</name>
</gene>
<dbReference type="SUPFAM" id="SSF55729">
    <property type="entry name" value="Acyl-CoA N-acyltransferases (Nat)"/>
    <property type="match status" value="1"/>
</dbReference>
<evidence type="ECO:0000256" key="3">
    <source>
        <dbReference type="PIRNR" id="PIRNR005751"/>
    </source>
</evidence>
<dbReference type="STRING" id="1121419.SAMN05443529_1256"/>
<dbReference type="InterPro" id="IPR014729">
    <property type="entry name" value="Rossmann-like_a/b/a_fold"/>
</dbReference>
<dbReference type="OrthoDB" id="9779753at2"/>
<dbReference type="NCBIfam" id="TIGR00124">
    <property type="entry name" value="cit_ly_ligase"/>
    <property type="match status" value="1"/>
</dbReference>
<reference evidence="6" key="1">
    <citation type="submission" date="2016-10" db="EMBL/GenBank/DDBJ databases">
        <authorList>
            <person name="Varghese N."/>
            <person name="Submissions S."/>
        </authorList>
    </citation>
    <scope>NUCLEOTIDE SEQUENCE [LARGE SCALE GENOMIC DNA]</scope>
    <source>
        <strain evidence="6">DSM 8344</strain>
    </source>
</reference>
<keyword evidence="1 3" id="KW-0547">Nucleotide-binding</keyword>
<dbReference type="GO" id="GO:0005524">
    <property type="term" value="F:ATP binding"/>
    <property type="evidence" value="ECO:0007669"/>
    <property type="project" value="UniProtKB-UniRule"/>
</dbReference>
<dbReference type="EMBL" id="FNCP01000025">
    <property type="protein sequence ID" value="SDI04435.1"/>
    <property type="molecule type" value="Genomic_DNA"/>
</dbReference>
<evidence type="ECO:0000313" key="6">
    <source>
        <dbReference type="Proteomes" id="UP000198656"/>
    </source>
</evidence>
<accession>A0A1G8HCZ7</accession>
<dbReference type="AlphaFoldDB" id="A0A1G8HCZ7"/>
<keyword evidence="6" id="KW-1185">Reference proteome</keyword>
<feature type="domain" description="Citrate lyase ligase C-terminal" evidence="4">
    <location>
        <begin position="158"/>
        <end position="339"/>
    </location>
</feature>
<dbReference type="PANTHER" id="PTHR40599">
    <property type="entry name" value="[CITRATE [PRO-3S]-LYASE] LIGASE"/>
    <property type="match status" value="1"/>
</dbReference>
<evidence type="ECO:0000256" key="1">
    <source>
        <dbReference type="ARBA" id="ARBA00022741"/>
    </source>
</evidence>
<dbReference type="Gene3D" id="3.40.630.30">
    <property type="match status" value="1"/>
</dbReference>
<sequence>MVYAAQVTKVNLKDIGEREEVETFLREFGLILDGDVDYTCVIRDEEPSPQFSLKQRAPIVATCSKAKNVLKCFAIAHDLRGEGMAATLVTALIDRLFREGIHHYFVYTNPCQVKIFSALGFKLIHQNQAVALLENGIYDIRQHLEELKTTYDIGTAERAALVMNCNPFTLGHQFLIEEAAHNHREVLVFIVEEDRSLFPFAARLALVAEGTKHLPNVKVIPSGEYIISSATFPAYFLREEGERLQAYAELDASIFGKYFCSSFQILKRYVGEEPYCPVTKAYNETLKKVLPIYGVELEEIPRKPFADEPISASRVRSLLREGEAANLINLLPEVTLKFLDTSLGREIVEKIQQTHSPH</sequence>
<dbReference type="GO" id="GO:0008771">
    <property type="term" value="F:[citrate (pro-3S)-lyase] ligase activity"/>
    <property type="evidence" value="ECO:0007669"/>
    <property type="project" value="UniProtKB-EC"/>
</dbReference>
<proteinExistence type="predicted"/>
<dbReference type="Pfam" id="PF13673">
    <property type="entry name" value="Acetyltransf_10"/>
    <property type="match status" value="1"/>
</dbReference>
<name>A0A1G8HCZ7_9FIRM</name>
<organism evidence="5 6">
    <name type="scientific">Desulfosporosinus hippei DSM 8344</name>
    <dbReference type="NCBI Taxonomy" id="1121419"/>
    <lineage>
        <taxon>Bacteria</taxon>
        <taxon>Bacillati</taxon>
        <taxon>Bacillota</taxon>
        <taxon>Clostridia</taxon>
        <taxon>Eubacteriales</taxon>
        <taxon>Desulfitobacteriaceae</taxon>
        <taxon>Desulfosporosinus</taxon>
    </lineage>
</organism>
<dbReference type="EC" id="6.2.1.22" evidence="3"/>
<dbReference type="SMART" id="SM00764">
    <property type="entry name" value="Citrate_ly_lig"/>
    <property type="match status" value="1"/>
</dbReference>
<keyword evidence="2 3" id="KW-0067">ATP-binding</keyword>
<keyword evidence="3 5" id="KW-0436">Ligase</keyword>
<dbReference type="InterPro" id="IPR000182">
    <property type="entry name" value="GNAT_dom"/>
</dbReference>
<dbReference type="GO" id="GO:0016829">
    <property type="term" value="F:lyase activity"/>
    <property type="evidence" value="ECO:0007669"/>
    <property type="project" value="UniProtKB-KW"/>
</dbReference>
<evidence type="ECO:0000313" key="5">
    <source>
        <dbReference type="EMBL" id="SDI04435.1"/>
    </source>
</evidence>
<evidence type="ECO:0000259" key="4">
    <source>
        <dbReference type="SMART" id="SM00764"/>
    </source>
</evidence>
<dbReference type="InterPro" id="IPR013166">
    <property type="entry name" value="Citrate_lyase_ligase_C"/>
</dbReference>
<dbReference type="PANTHER" id="PTHR40599:SF1">
    <property type="entry name" value="[CITRATE [PRO-3S]-LYASE] LIGASE"/>
    <property type="match status" value="1"/>
</dbReference>